<sequence>MDKHQTSINGIIIPVDWNTEGKVLKIAIVTFDEDTVMVADNACCRNLMNHIRKTVTVSGEISIINAVKKMRVEHFEIHQNI</sequence>
<proteinExistence type="predicted"/>
<dbReference type="HOGENOM" id="CLU_2568325_0_0_7"/>
<dbReference type="EMBL" id="FO203503">
    <property type="protein sequence ID" value="CCK78281.1"/>
    <property type="molecule type" value="Genomic_DNA"/>
</dbReference>
<protein>
    <submittedName>
        <fullName evidence="1">Uncharacterized protein</fullName>
    </submittedName>
</protein>
<evidence type="ECO:0000313" key="2">
    <source>
        <dbReference type="Proteomes" id="UP000007347"/>
    </source>
</evidence>
<reference evidence="1 2" key="1">
    <citation type="journal article" date="2013" name="Environ. Microbiol.">
        <title>Complete genome, catabolic sub-proteomes and key-metabolites of Desulfobacula toluolica Tol2, a marine, aromatic compound-degrading, sulfate-reducing bacterium.</title>
        <authorList>
            <person name="Wohlbrand L."/>
            <person name="Jacob J.H."/>
            <person name="Kube M."/>
            <person name="Mussmann M."/>
            <person name="Jarling R."/>
            <person name="Beck A."/>
            <person name="Amann R."/>
            <person name="Wilkes H."/>
            <person name="Reinhardt R."/>
            <person name="Rabus R."/>
        </authorList>
    </citation>
    <scope>NUCLEOTIDE SEQUENCE [LARGE SCALE GENOMIC DNA]</scope>
    <source>
        <strain evidence="2">DSM 7467 / Tol2</strain>
    </source>
</reference>
<dbReference type="RefSeq" id="WP_014955639.1">
    <property type="nucleotide sequence ID" value="NC_018645.1"/>
</dbReference>
<organism evidence="1 2">
    <name type="scientific">Desulfobacula toluolica (strain DSM 7467 / Tol2)</name>
    <dbReference type="NCBI Taxonomy" id="651182"/>
    <lineage>
        <taxon>Bacteria</taxon>
        <taxon>Pseudomonadati</taxon>
        <taxon>Thermodesulfobacteriota</taxon>
        <taxon>Desulfobacteria</taxon>
        <taxon>Desulfobacterales</taxon>
        <taxon>Desulfobacteraceae</taxon>
        <taxon>Desulfobacula</taxon>
    </lineage>
</organism>
<dbReference type="KEGG" id="dto:TOL2_C01110"/>
<accession>K0NC07</accession>
<evidence type="ECO:0000313" key="1">
    <source>
        <dbReference type="EMBL" id="CCK78281.1"/>
    </source>
</evidence>
<gene>
    <name evidence="1" type="ordered locus">TOL2_C01110</name>
</gene>
<dbReference type="Proteomes" id="UP000007347">
    <property type="component" value="Chromosome"/>
</dbReference>
<dbReference type="AlphaFoldDB" id="K0NC07"/>
<dbReference type="OrthoDB" id="5423027at2"/>
<name>K0NC07_DESTT</name>
<keyword evidence="2" id="KW-1185">Reference proteome</keyword>